<name>A0AAV7E4Z2_ARIFI</name>
<dbReference type="SUPFAM" id="SSF57850">
    <property type="entry name" value="RING/U-box"/>
    <property type="match status" value="1"/>
</dbReference>
<dbReference type="CDD" id="cd02249">
    <property type="entry name" value="ZZ"/>
    <property type="match status" value="1"/>
</dbReference>
<evidence type="ECO:0000313" key="4">
    <source>
        <dbReference type="Proteomes" id="UP000825729"/>
    </source>
</evidence>
<dbReference type="InterPro" id="IPR011992">
    <property type="entry name" value="EF-hand-dom_pair"/>
</dbReference>
<dbReference type="PANTHER" id="PTHR45081">
    <property type="entry name" value="EF HAND FAMILY PROTEIN, PUTATIVE, EXPRESSED-RELATED"/>
    <property type="match status" value="1"/>
</dbReference>
<feature type="repeat" description="TPR" evidence="1">
    <location>
        <begin position="342"/>
        <end position="375"/>
    </location>
</feature>
<dbReference type="GO" id="GO:0005509">
    <property type="term" value="F:calcium ion binding"/>
    <property type="evidence" value="ECO:0007669"/>
    <property type="project" value="InterPro"/>
</dbReference>
<feature type="repeat" description="TPR" evidence="1">
    <location>
        <begin position="410"/>
        <end position="443"/>
    </location>
</feature>
<dbReference type="PANTHER" id="PTHR45081:SF1">
    <property type="entry name" value="EF HAND FAMILY PROTEIN, PUTATIVE, EXPRESSED-RELATED"/>
    <property type="match status" value="1"/>
</dbReference>
<feature type="domain" description="EF-hand" evidence="2">
    <location>
        <begin position="19"/>
        <end position="54"/>
    </location>
</feature>
<dbReference type="Gene3D" id="1.10.238.10">
    <property type="entry name" value="EF-hand"/>
    <property type="match status" value="2"/>
</dbReference>
<feature type="repeat" description="TPR" evidence="1">
    <location>
        <begin position="232"/>
        <end position="265"/>
    </location>
</feature>
<evidence type="ECO:0000313" key="3">
    <source>
        <dbReference type="EMBL" id="KAG9443970.1"/>
    </source>
</evidence>
<dbReference type="Pfam" id="PF13432">
    <property type="entry name" value="TPR_16"/>
    <property type="match status" value="1"/>
</dbReference>
<evidence type="ECO:0000259" key="2">
    <source>
        <dbReference type="PROSITE" id="PS50222"/>
    </source>
</evidence>
<dbReference type="AlphaFoldDB" id="A0AAV7E4Z2"/>
<dbReference type="SUPFAM" id="SSF48452">
    <property type="entry name" value="TPR-like"/>
    <property type="match status" value="1"/>
</dbReference>
<dbReference type="PROSITE" id="PS50005">
    <property type="entry name" value="TPR"/>
    <property type="match status" value="4"/>
</dbReference>
<dbReference type="SUPFAM" id="SSF47473">
    <property type="entry name" value="EF-hand"/>
    <property type="match status" value="1"/>
</dbReference>
<dbReference type="Gene3D" id="1.25.40.10">
    <property type="entry name" value="Tetratricopeptide repeat domain"/>
    <property type="match status" value="1"/>
</dbReference>
<sequence length="795" mass="88445">MASSERSSAAAPMATTAAPRRQKVRLIFDRFDANADGGLDRSEMAALVAAVNPNVRFSAEQIASILDEVFRTYSDFVLHPGAGLSFDGLLQTYDDGAGDVDRDFEALGMPPPPAGSSRETDLDRRVSGGGARSWAVESPSPGIDYAATWTAVEDLELLIRRRIRACNRKKGVKDVAVGDGFSDTGWSTDLSAEFNRKMTFLDFTSSEFKIFLKELEGIRARVDSAPTRDERFDGHMGVGRTLYDHRLFSESLESFRRAAEIRPDDVRTHFKMGNALCSLGRLSEAKDCYFSALESAEMDAEGWATLLPQIHVNLGIALEGEGLLLNASEHYREAAILCPTHYRALKLLGSALFGVGEYGPAETALEEAILLKPDYADAHCDLGSVLHAIGERERAILEFQRVIDLKPDHLDALYNLGGLFMDDGRFGRAAEMYTRVLAIRPVHWRAQLNRAISLLGAGEGEEAKRALRDAFKMTKRVELYDAIAHVKHLQKKSKGRWNSMVKSEVGVDLEQPADVIVVETSKFKQDGKKGGTSVETLRDALPIRAFQRVSRLDRCDANLFKTELSRVDVPVSYSGIGGPEKSIRKSGLEVTLRKLLHFLKPEAFQEAVKAIDERVLSILDASGSGRIDLGMFCAAIAPVCAGPPEKRKRAAFDALVWRSVQGVQGQISRSDASVYLRYLSAVYFPSRRPREEEEEEEEEEGDDERAMISFPEFVDMFDNIDWGFGIMGALMKLENGDRLRQGGYSCDVCRYPIAGPRFKERKCGFNLCVGCYCEGKVPKTFRRDEYKFKEYWSSN</sequence>
<dbReference type="PROSITE" id="PS50222">
    <property type="entry name" value="EF_HAND_2"/>
    <property type="match status" value="1"/>
</dbReference>
<accession>A0AAV7E4Z2</accession>
<dbReference type="SMART" id="SM00028">
    <property type="entry name" value="TPR"/>
    <property type="match status" value="7"/>
</dbReference>
<organism evidence="3 4">
    <name type="scientific">Aristolochia fimbriata</name>
    <name type="common">White veined hardy Dutchman's pipe vine</name>
    <dbReference type="NCBI Taxonomy" id="158543"/>
    <lineage>
        <taxon>Eukaryota</taxon>
        <taxon>Viridiplantae</taxon>
        <taxon>Streptophyta</taxon>
        <taxon>Embryophyta</taxon>
        <taxon>Tracheophyta</taxon>
        <taxon>Spermatophyta</taxon>
        <taxon>Magnoliopsida</taxon>
        <taxon>Magnoliidae</taxon>
        <taxon>Piperales</taxon>
        <taxon>Aristolochiaceae</taxon>
        <taxon>Aristolochia</taxon>
    </lineage>
</organism>
<comment type="caution">
    <text evidence="3">The sequence shown here is derived from an EMBL/GenBank/DDBJ whole genome shotgun (WGS) entry which is preliminary data.</text>
</comment>
<gene>
    <name evidence="3" type="ORF">H6P81_015310</name>
</gene>
<reference evidence="3 4" key="1">
    <citation type="submission" date="2021-07" db="EMBL/GenBank/DDBJ databases">
        <title>The Aristolochia fimbriata genome: insights into angiosperm evolution, floral development and chemical biosynthesis.</title>
        <authorList>
            <person name="Jiao Y."/>
        </authorList>
    </citation>
    <scope>NUCLEOTIDE SEQUENCE [LARGE SCALE GENOMIC DNA]</scope>
    <source>
        <strain evidence="3">IBCAS-2021</strain>
        <tissue evidence="3">Leaf</tissue>
    </source>
</reference>
<evidence type="ECO:0000256" key="1">
    <source>
        <dbReference type="PROSITE-ProRule" id="PRU00339"/>
    </source>
</evidence>
<dbReference type="InterPro" id="IPR019734">
    <property type="entry name" value="TPR_rpt"/>
</dbReference>
<protein>
    <recommendedName>
        <fullName evidence="2">EF-hand domain-containing protein</fullName>
    </recommendedName>
</protein>
<keyword evidence="4" id="KW-1185">Reference proteome</keyword>
<dbReference type="EMBL" id="JAINDJ010000006">
    <property type="protein sequence ID" value="KAG9443970.1"/>
    <property type="molecule type" value="Genomic_DNA"/>
</dbReference>
<dbReference type="InterPro" id="IPR002048">
    <property type="entry name" value="EF_hand_dom"/>
</dbReference>
<keyword evidence="1" id="KW-0802">TPR repeat</keyword>
<feature type="repeat" description="TPR" evidence="1">
    <location>
        <begin position="376"/>
        <end position="409"/>
    </location>
</feature>
<proteinExistence type="predicted"/>
<dbReference type="InterPro" id="IPR011990">
    <property type="entry name" value="TPR-like_helical_dom_sf"/>
</dbReference>
<dbReference type="GO" id="GO:0005886">
    <property type="term" value="C:plasma membrane"/>
    <property type="evidence" value="ECO:0007669"/>
    <property type="project" value="TreeGrafter"/>
</dbReference>
<dbReference type="Proteomes" id="UP000825729">
    <property type="component" value="Unassembled WGS sequence"/>
</dbReference>